<keyword evidence="4" id="KW-0472">Membrane</keyword>
<dbReference type="GO" id="GO:0043709">
    <property type="term" value="P:cell adhesion involved in single-species biofilm formation"/>
    <property type="evidence" value="ECO:0007669"/>
    <property type="project" value="TreeGrafter"/>
</dbReference>
<dbReference type="Gene3D" id="1.25.40.10">
    <property type="entry name" value="Tetratricopeptide repeat domain"/>
    <property type="match status" value="2"/>
</dbReference>
<proteinExistence type="predicted"/>
<dbReference type="InterPro" id="IPR011990">
    <property type="entry name" value="TPR-like_helical_dom_sf"/>
</dbReference>
<dbReference type="SMART" id="SM00267">
    <property type="entry name" value="GGDEF"/>
    <property type="match status" value="1"/>
</dbReference>
<organism evidence="7">
    <name type="scientific">Turicibacter sanguinis</name>
    <dbReference type="NCBI Taxonomy" id="154288"/>
    <lineage>
        <taxon>Bacteria</taxon>
        <taxon>Bacillati</taxon>
        <taxon>Bacillota</taxon>
        <taxon>Erysipelotrichia</taxon>
        <taxon>Erysipelotrichales</taxon>
        <taxon>Turicibacteraceae</taxon>
        <taxon>Turicibacter</taxon>
    </lineage>
</organism>
<evidence type="ECO:0000313" key="6">
    <source>
        <dbReference type="EMBL" id="MTK20466.1"/>
    </source>
</evidence>
<dbReference type="Pfam" id="PF00990">
    <property type="entry name" value="GGDEF"/>
    <property type="match status" value="1"/>
</dbReference>
<dbReference type="SUPFAM" id="SSF48452">
    <property type="entry name" value="TPR-like"/>
    <property type="match status" value="1"/>
</dbReference>
<accession>A0A6I3NCY1</accession>
<dbReference type="PANTHER" id="PTHR45138">
    <property type="entry name" value="REGULATORY COMPONENTS OF SENSORY TRANSDUCTION SYSTEM"/>
    <property type="match status" value="1"/>
</dbReference>
<feature type="repeat" description="TPR" evidence="3">
    <location>
        <begin position="354"/>
        <end position="387"/>
    </location>
</feature>
<dbReference type="PROSITE" id="PS50005">
    <property type="entry name" value="TPR"/>
    <property type="match status" value="1"/>
</dbReference>
<keyword evidence="2 3" id="KW-0802">TPR repeat</keyword>
<dbReference type="InterPro" id="IPR043128">
    <property type="entry name" value="Rev_trsase/Diguanyl_cyclase"/>
</dbReference>
<dbReference type="AlphaFoldDB" id="A0A6I3NCY1"/>
<dbReference type="GeneID" id="60058210"/>
<dbReference type="GO" id="GO:1902201">
    <property type="term" value="P:negative regulation of bacterial-type flagellum-dependent cell motility"/>
    <property type="evidence" value="ECO:0007669"/>
    <property type="project" value="TreeGrafter"/>
</dbReference>
<keyword evidence="4" id="KW-0812">Transmembrane</keyword>
<dbReference type="Pfam" id="PF07719">
    <property type="entry name" value="TPR_2"/>
    <property type="match status" value="1"/>
</dbReference>
<keyword evidence="4" id="KW-1133">Transmembrane helix</keyword>
<evidence type="ECO:0000256" key="4">
    <source>
        <dbReference type="SAM" id="Phobius"/>
    </source>
</evidence>
<dbReference type="EMBL" id="WMQV01000006">
    <property type="protein sequence ID" value="MTL93703.1"/>
    <property type="molecule type" value="Genomic_DNA"/>
</dbReference>
<name>A0A6I3NCY1_9FIRM</name>
<dbReference type="PANTHER" id="PTHR45138:SF9">
    <property type="entry name" value="DIGUANYLATE CYCLASE DGCM-RELATED"/>
    <property type="match status" value="1"/>
</dbReference>
<feature type="transmembrane region" description="Helical" evidence="4">
    <location>
        <begin position="7"/>
        <end position="26"/>
    </location>
</feature>
<dbReference type="Proteomes" id="UP000487649">
    <property type="component" value="Unassembled WGS sequence"/>
</dbReference>
<dbReference type="EMBL" id="WMQE01000005">
    <property type="protein sequence ID" value="MTK20466.1"/>
    <property type="molecule type" value="Genomic_DNA"/>
</dbReference>
<evidence type="ECO:0000259" key="5">
    <source>
        <dbReference type="PROSITE" id="PS50887"/>
    </source>
</evidence>
<dbReference type="InterPro" id="IPR013105">
    <property type="entry name" value="TPR_2"/>
</dbReference>
<dbReference type="CDD" id="cd01949">
    <property type="entry name" value="GGDEF"/>
    <property type="match status" value="1"/>
</dbReference>
<evidence type="ECO:0000313" key="8">
    <source>
        <dbReference type="Proteomes" id="UP000487649"/>
    </source>
</evidence>
<keyword evidence="1" id="KW-0677">Repeat</keyword>
<dbReference type="RefSeq" id="WP_006783901.1">
    <property type="nucleotide sequence ID" value="NZ_CP053187.1"/>
</dbReference>
<dbReference type="PROSITE" id="PS50887">
    <property type="entry name" value="GGDEF"/>
    <property type="match status" value="1"/>
</dbReference>
<dbReference type="InterPro" id="IPR000160">
    <property type="entry name" value="GGDEF_dom"/>
</dbReference>
<reference evidence="7 8" key="1">
    <citation type="journal article" date="2019" name="Nat. Med.">
        <title>A library of human gut bacterial isolates paired with longitudinal multiomics data enables mechanistic microbiome research.</title>
        <authorList>
            <person name="Poyet M."/>
            <person name="Groussin M."/>
            <person name="Gibbons S.M."/>
            <person name="Avila-Pacheco J."/>
            <person name="Jiang X."/>
            <person name="Kearney S.M."/>
            <person name="Perrotta A.R."/>
            <person name="Berdy B."/>
            <person name="Zhao S."/>
            <person name="Lieberman T.D."/>
            <person name="Swanson P.K."/>
            <person name="Smith M."/>
            <person name="Roesemann S."/>
            <person name="Alexander J.E."/>
            <person name="Rich S.A."/>
            <person name="Livny J."/>
            <person name="Vlamakis H."/>
            <person name="Clish C."/>
            <person name="Bullock K."/>
            <person name="Deik A."/>
            <person name="Scott J."/>
            <person name="Pierce K.A."/>
            <person name="Xavier R.J."/>
            <person name="Alm E.J."/>
        </authorList>
    </citation>
    <scope>NUCLEOTIDE SEQUENCE</scope>
    <source>
        <strain evidence="7">BIOML-A179</strain>
        <strain evidence="6 8">BIOML-A198</strain>
    </source>
</reference>
<comment type="caution">
    <text evidence="7">The sequence shown here is derived from an EMBL/GenBank/DDBJ whole genome shotgun (WGS) entry which is preliminary data.</text>
</comment>
<sequence length="634" mass="74177">MDYIKKKLGFLLLAISIGIITLFIIGREKTNYHLEIIKRAIKENVVLDVEQLRQYSEKIEVKLSKDEMDYFTLGYMNEVEGNEESAIANYHQVTELISEKTDPFVILYTTTYLAKQMMDTKRYQQALDYVMIGVNNIEIEDYNDHAKSVWELLLITINNDRGEHFTTQTLEEVLKYEKKLNEETLLYLISKQTPLYCLRHQYADAINAALKGIKLAEQQHDQATKMKILIELGNVFKILENYDAAKQVIQEALKMVVKDTDLSDNLKLYAYKNLAQISLMQEDYEQVIAYTGLMKEYESKVKSEIAIEYEILRYLIYAQVDIYYGHIDYAYQSLLKATELFKQDENYTVFEKDLYYLNTLGQLYYHQENYDEAIKTYHELLELSEKRESLGFQKESIAKLLAIYQELGRIDEYQLLTDKLIAFSDVQQNRIGNEYIFYAIQSHQNDLILQRTIQYRIINMSIFMVLGSIIIYGILKFVRLVSQNRKDHLTNLYNRRYFDKIYLALKKRKKGHYSIILFDIDDFKKINDRYGHDVGDAVLMSLAKTVKGELGKREYGFRYGGEEFVILSVDKSEEHVLALAESIREKVAKTIVSPNIQFTISLGIAHSRQHEFSLKTADENLYHSKAQGKNTITT</sequence>
<dbReference type="InterPro" id="IPR019734">
    <property type="entry name" value="TPR_rpt"/>
</dbReference>
<evidence type="ECO:0000256" key="3">
    <source>
        <dbReference type="PROSITE-ProRule" id="PRU00339"/>
    </source>
</evidence>
<dbReference type="SMART" id="SM00028">
    <property type="entry name" value="TPR"/>
    <property type="match status" value="3"/>
</dbReference>
<dbReference type="NCBIfam" id="TIGR00254">
    <property type="entry name" value="GGDEF"/>
    <property type="match status" value="1"/>
</dbReference>
<dbReference type="InterPro" id="IPR029787">
    <property type="entry name" value="Nucleotide_cyclase"/>
</dbReference>
<dbReference type="Gene3D" id="3.30.70.270">
    <property type="match status" value="1"/>
</dbReference>
<feature type="transmembrane region" description="Helical" evidence="4">
    <location>
        <begin position="457"/>
        <end position="478"/>
    </location>
</feature>
<protein>
    <submittedName>
        <fullName evidence="7">Diguanylate cyclase</fullName>
    </submittedName>
</protein>
<dbReference type="GO" id="GO:0005886">
    <property type="term" value="C:plasma membrane"/>
    <property type="evidence" value="ECO:0007669"/>
    <property type="project" value="TreeGrafter"/>
</dbReference>
<evidence type="ECO:0000256" key="1">
    <source>
        <dbReference type="ARBA" id="ARBA00022737"/>
    </source>
</evidence>
<dbReference type="FunFam" id="3.30.70.270:FF:000001">
    <property type="entry name" value="Diguanylate cyclase domain protein"/>
    <property type="match status" value="1"/>
</dbReference>
<dbReference type="InterPro" id="IPR050469">
    <property type="entry name" value="Diguanylate_Cyclase"/>
</dbReference>
<dbReference type="SUPFAM" id="SSF55073">
    <property type="entry name" value="Nucleotide cyclase"/>
    <property type="match status" value="1"/>
</dbReference>
<evidence type="ECO:0000313" key="7">
    <source>
        <dbReference type="EMBL" id="MTL93703.1"/>
    </source>
</evidence>
<gene>
    <name evidence="7" type="ORF">GMA64_04110</name>
    <name evidence="6" type="ORF">GMA92_03305</name>
</gene>
<dbReference type="GO" id="GO:0052621">
    <property type="term" value="F:diguanylate cyclase activity"/>
    <property type="evidence" value="ECO:0007669"/>
    <property type="project" value="TreeGrafter"/>
</dbReference>
<evidence type="ECO:0000256" key="2">
    <source>
        <dbReference type="ARBA" id="ARBA00022803"/>
    </source>
</evidence>
<feature type="domain" description="GGDEF" evidence="5">
    <location>
        <begin position="511"/>
        <end position="634"/>
    </location>
</feature>